<feature type="transmembrane region" description="Helical" evidence="5">
    <location>
        <begin position="190"/>
        <end position="210"/>
    </location>
</feature>
<dbReference type="PANTHER" id="PTHR32089:SF112">
    <property type="entry name" value="LYSOZYME-LIKE PROTEIN-RELATED"/>
    <property type="match status" value="1"/>
</dbReference>
<dbReference type="PROSITE" id="PS50885">
    <property type="entry name" value="HAMP"/>
    <property type="match status" value="1"/>
</dbReference>
<organism evidence="8 9">
    <name type="scientific">Pyxidicoccus fallax</name>
    <dbReference type="NCBI Taxonomy" id="394095"/>
    <lineage>
        <taxon>Bacteria</taxon>
        <taxon>Pseudomonadati</taxon>
        <taxon>Myxococcota</taxon>
        <taxon>Myxococcia</taxon>
        <taxon>Myxococcales</taxon>
        <taxon>Cystobacterineae</taxon>
        <taxon>Myxococcaceae</taxon>
        <taxon>Pyxidicoccus</taxon>
    </lineage>
</organism>
<sequence>MKAPEGLSGLARWMSLPALLGSGAGIVLALLHGWLTTAVPQGAWGLLLALVSASLTGSLWLLHLNARRVLRTLAALGEGRLRPTPEYLRTALLEARAFPERCFAFILQNWLGGSLLMALVFVPLAGTSWTLGLRIVLMGASLGPLSALLVYLLVARRGRRAVEVIAAQGLSPLEVVAAAPPRRMHIRRRMVLFIAIAVLCPSIFILDASVSRTLRAVDQVVASSDREVREAAFEAAHDGRGMGVAGLVTLLVMLTAYLGGTVIAEPLRSITEDATRIAQGDLRPPRVIAAEDEVWATSAAFAQMQAQLGQALLQLRRAGLQISTTTEQLVATSGEQESGADEQAGSLNVTSATTEELARSAQQIAGNAESVSAIAETTFTAAQTGQRGAAAFLGAMQRMKHDNQAIADAVVRLNKRVQQIGKVVEFINEIADKSDLLALNAELEGTKAGEVGRGFSLVAAEMRRLAENVIRSTKAIEQLIEEIRDATHAAVMATEAGLKTTEAGTVLAAQVDESLSLILELARQTSHAVRSISLATQQQQTGTDQLAAAMGDILRVTEQNSAATKQMAAANADLAALARDLKRVVERFHVGATEEA</sequence>
<dbReference type="PROSITE" id="PS50111">
    <property type="entry name" value="CHEMOTAXIS_TRANSDUC_2"/>
    <property type="match status" value="1"/>
</dbReference>
<dbReference type="AlphaFoldDB" id="A0A848L633"/>
<gene>
    <name evidence="8" type="ORF">HG543_04570</name>
</gene>
<evidence type="ECO:0000313" key="8">
    <source>
        <dbReference type="EMBL" id="NMO14134.1"/>
    </source>
</evidence>
<feature type="coiled-coil region" evidence="4">
    <location>
        <begin position="560"/>
        <end position="587"/>
    </location>
</feature>
<feature type="transmembrane region" description="Helical" evidence="5">
    <location>
        <begin position="12"/>
        <end position="35"/>
    </location>
</feature>
<evidence type="ECO:0000256" key="4">
    <source>
        <dbReference type="SAM" id="Coils"/>
    </source>
</evidence>
<dbReference type="GO" id="GO:0007165">
    <property type="term" value="P:signal transduction"/>
    <property type="evidence" value="ECO:0007669"/>
    <property type="project" value="UniProtKB-KW"/>
</dbReference>
<dbReference type="Pfam" id="PF00015">
    <property type="entry name" value="MCPsignal"/>
    <property type="match status" value="1"/>
</dbReference>
<name>A0A848L633_9BACT</name>
<dbReference type="Gene3D" id="1.10.287.950">
    <property type="entry name" value="Methyl-accepting chemotaxis protein"/>
    <property type="match status" value="1"/>
</dbReference>
<keyword evidence="5" id="KW-0472">Membrane</keyword>
<keyword evidence="5" id="KW-1133">Transmembrane helix</keyword>
<accession>A0A848L633</accession>
<evidence type="ECO:0000313" key="9">
    <source>
        <dbReference type="Proteomes" id="UP000518300"/>
    </source>
</evidence>
<feature type="transmembrane region" description="Helical" evidence="5">
    <location>
        <begin position="131"/>
        <end position="154"/>
    </location>
</feature>
<dbReference type="PANTHER" id="PTHR32089">
    <property type="entry name" value="METHYL-ACCEPTING CHEMOTAXIS PROTEIN MCPB"/>
    <property type="match status" value="1"/>
</dbReference>
<dbReference type="SUPFAM" id="SSF58104">
    <property type="entry name" value="Methyl-accepting chemotaxis protein (MCP) signaling domain"/>
    <property type="match status" value="1"/>
</dbReference>
<evidence type="ECO:0000256" key="5">
    <source>
        <dbReference type="SAM" id="Phobius"/>
    </source>
</evidence>
<evidence type="ECO:0000256" key="1">
    <source>
        <dbReference type="ARBA" id="ARBA00023224"/>
    </source>
</evidence>
<keyword evidence="5" id="KW-0812">Transmembrane</keyword>
<feature type="transmembrane region" description="Helical" evidence="5">
    <location>
        <begin position="41"/>
        <end position="62"/>
    </location>
</feature>
<dbReference type="GO" id="GO:0016020">
    <property type="term" value="C:membrane"/>
    <property type="evidence" value="ECO:0007669"/>
    <property type="project" value="InterPro"/>
</dbReference>
<evidence type="ECO:0000259" key="6">
    <source>
        <dbReference type="PROSITE" id="PS50111"/>
    </source>
</evidence>
<dbReference type="CDD" id="cd06225">
    <property type="entry name" value="HAMP"/>
    <property type="match status" value="1"/>
</dbReference>
<dbReference type="InterPro" id="IPR003660">
    <property type="entry name" value="HAMP_dom"/>
</dbReference>
<dbReference type="RefSeq" id="WP_169343413.1">
    <property type="nucleotide sequence ID" value="NZ_JABBJJ010000013.1"/>
</dbReference>
<dbReference type="Proteomes" id="UP000518300">
    <property type="component" value="Unassembled WGS sequence"/>
</dbReference>
<evidence type="ECO:0000256" key="3">
    <source>
        <dbReference type="PROSITE-ProRule" id="PRU00284"/>
    </source>
</evidence>
<feature type="transmembrane region" description="Helical" evidence="5">
    <location>
        <begin position="244"/>
        <end position="264"/>
    </location>
</feature>
<dbReference type="InterPro" id="IPR004089">
    <property type="entry name" value="MCPsignal_dom"/>
</dbReference>
<evidence type="ECO:0000259" key="7">
    <source>
        <dbReference type="PROSITE" id="PS50885"/>
    </source>
</evidence>
<feature type="domain" description="Methyl-accepting transducer" evidence="6">
    <location>
        <begin position="318"/>
        <end position="554"/>
    </location>
</feature>
<keyword evidence="4" id="KW-0175">Coiled coil</keyword>
<comment type="caution">
    <text evidence="8">The sequence shown here is derived from an EMBL/GenBank/DDBJ whole genome shotgun (WGS) entry which is preliminary data.</text>
</comment>
<evidence type="ECO:0000256" key="2">
    <source>
        <dbReference type="ARBA" id="ARBA00029447"/>
    </source>
</evidence>
<keyword evidence="9" id="KW-1185">Reference proteome</keyword>
<keyword evidence="1 3" id="KW-0807">Transducer</keyword>
<feature type="domain" description="HAMP" evidence="7">
    <location>
        <begin position="261"/>
        <end position="313"/>
    </location>
</feature>
<reference evidence="8 9" key="1">
    <citation type="submission" date="2020-04" db="EMBL/GenBank/DDBJ databases">
        <title>Draft genome of Pyxidicoccus fallax type strain.</title>
        <authorList>
            <person name="Whitworth D.E."/>
        </authorList>
    </citation>
    <scope>NUCLEOTIDE SEQUENCE [LARGE SCALE GENOMIC DNA]</scope>
    <source>
        <strain evidence="8 9">DSM 14698</strain>
    </source>
</reference>
<comment type="similarity">
    <text evidence="2">Belongs to the methyl-accepting chemotaxis (MCP) protein family.</text>
</comment>
<proteinExistence type="inferred from homology"/>
<protein>
    <submittedName>
        <fullName evidence="8">Methyl-accepting chemotaxis protein</fullName>
    </submittedName>
</protein>
<dbReference type="SMART" id="SM00283">
    <property type="entry name" value="MA"/>
    <property type="match status" value="1"/>
</dbReference>
<dbReference type="EMBL" id="JABBJJ010000013">
    <property type="protein sequence ID" value="NMO14134.1"/>
    <property type="molecule type" value="Genomic_DNA"/>
</dbReference>
<feature type="transmembrane region" description="Helical" evidence="5">
    <location>
        <begin position="102"/>
        <end position="125"/>
    </location>
</feature>